<sequence>MSRGYAESPLKSETACFVTYLTGGTAYDPRTIEAGLAASTVPYSRTGAVIDCGSFSDLNSLYITINAQTTPGPILMGQQWLLEDLNKPLYFKINGETQQILRLVKRKTGAVTTLTQTSVAPTYNTFYVPTFVNFDAISANCIFDAIYVARVG</sequence>
<organism evidence="1">
    <name type="scientific">viral metagenome</name>
    <dbReference type="NCBI Taxonomy" id="1070528"/>
    <lineage>
        <taxon>unclassified sequences</taxon>
        <taxon>metagenomes</taxon>
        <taxon>organismal metagenomes</taxon>
    </lineage>
</organism>
<evidence type="ECO:0000313" key="1">
    <source>
        <dbReference type="EMBL" id="QHT19384.1"/>
    </source>
</evidence>
<name>A0A6C0DS58_9ZZZZ</name>
<protein>
    <submittedName>
        <fullName evidence="1">Uncharacterized protein</fullName>
    </submittedName>
</protein>
<dbReference type="AlphaFoldDB" id="A0A6C0DS58"/>
<accession>A0A6C0DS58</accession>
<reference evidence="1" key="1">
    <citation type="journal article" date="2020" name="Nature">
        <title>Giant virus diversity and host interactions through global metagenomics.</title>
        <authorList>
            <person name="Schulz F."/>
            <person name="Roux S."/>
            <person name="Paez-Espino D."/>
            <person name="Jungbluth S."/>
            <person name="Walsh D.A."/>
            <person name="Denef V.J."/>
            <person name="McMahon K.D."/>
            <person name="Konstantinidis K.T."/>
            <person name="Eloe-Fadrosh E.A."/>
            <person name="Kyrpides N.C."/>
            <person name="Woyke T."/>
        </authorList>
    </citation>
    <scope>NUCLEOTIDE SEQUENCE</scope>
    <source>
        <strain evidence="1">GVMAG-M-3300023174-57</strain>
    </source>
</reference>
<proteinExistence type="predicted"/>
<dbReference type="EMBL" id="MN739665">
    <property type="protein sequence ID" value="QHT19384.1"/>
    <property type="molecule type" value="Genomic_DNA"/>
</dbReference>